<evidence type="ECO:0000313" key="2">
    <source>
        <dbReference type="EMBL" id="RIB30259.1"/>
    </source>
</evidence>
<sequence length="85" mass="9948">MFIHEYANEGTYVNIWVKNFVSLIGMISLTLQNTIKCLHESDIVHLNLNPKNILVHKGNLKLNEFGAFQYQNKFLNKFNIRILNI</sequence>
<dbReference type="InterPro" id="IPR011009">
    <property type="entry name" value="Kinase-like_dom_sf"/>
</dbReference>
<proteinExistence type="predicted"/>
<dbReference type="GO" id="GO:0004672">
    <property type="term" value="F:protein kinase activity"/>
    <property type="evidence" value="ECO:0007669"/>
    <property type="project" value="InterPro"/>
</dbReference>
<dbReference type="Proteomes" id="UP000266673">
    <property type="component" value="Unassembled WGS sequence"/>
</dbReference>
<reference evidence="2 3" key="1">
    <citation type="submission" date="2018-06" db="EMBL/GenBank/DDBJ databases">
        <title>Comparative genomics reveals the genomic features of Rhizophagus irregularis, R. cerebriforme, R. diaphanum and Gigaspora rosea, and their symbiotic lifestyle signature.</title>
        <authorList>
            <person name="Morin E."/>
            <person name="San Clemente H."/>
            <person name="Chen E.C.H."/>
            <person name="De La Providencia I."/>
            <person name="Hainaut M."/>
            <person name="Kuo A."/>
            <person name="Kohler A."/>
            <person name="Murat C."/>
            <person name="Tang N."/>
            <person name="Roy S."/>
            <person name="Loubradou J."/>
            <person name="Henrissat B."/>
            <person name="Grigoriev I.V."/>
            <person name="Corradi N."/>
            <person name="Roux C."/>
            <person name="Martin F.M."/>
        </authorList>
    </citation>
    <scope>NUCLEOTIDE SEQUENCE [LARGE SCALE GENOMIC DNA]</scope>
    <source>
        <strain evidence="2 3">DAOM 194757</strain>
    </source>
</reference>
<evidence type="ECO:0000259" key="1">
    <source>
        <dbReference type="PROSITE" id="PS50011"/>
    </source>
</evidence>
<dbReference type="AlphaFoldDB" id="A0A397W9V4"/>
<protein>
    <recommendedName>
        <fullName evidence="1">Protein kinase domain-containing protein</fullName>
    </recommendedName>
</protein>
<comment type="caution">
    <text evidence="2">The sequence shown here is derived from an EMBL/GenBank/DDBJ whole genome shotgun (WGS) entry which is preliminary data.</text>
</comment>
<keyword evidence="3" id="KW-1185">Reference proteome</keyword>
<name>A0A397W9V4_9GLOM</name>
<organism evidence="2 3">
    <name type="scientific">Gigaspora rosea</name>
    <dbReference type="NCBI Taxonomy" id="44941"/>
    <lineage>
        <taxon>Eukaryota</taxon>
        <taxon>Fungi</taxon>
        <taxon>Fungi incertae sedis</taxon>
        <taxon>Mucoromycota</taxon>
        <taxon>Glomeromycotina</taxon>
        <taxon>Glomeromycetes</taxon>
        <taxon>Diversisporales</taxon>
        <taxon>Gigasporaceae</taxon>
        <taxon>Gigaspora</taxon>
    </lineage>
</organism>
<dbReference type="PROSITE" id="PS50011">
    <property type="entry name" value="PROTEIN_KINASE_DOM"/>
    <property type="match status" value="1"/>
</dbReference>
<dbReference type="SUPFAM" id="SSF56112">
    <property type="entry name" value="Protein kinase-like (PK-like)"/>
    <property type="match status" value="1"/>
</dbReference>
<gene>
    <name evidence="2" type="ORF">C2G38_451978</name>
</gene>
<dbReference type="Gene3D" id="1.10.510.10">
    <property type="entry name" value="Transferase(Phosphotransferase) domain 1"/>
    <property type="match status" value="1"/>
</dbReference>
<dbReference type="EMBL" id="QKWP01000017">
    <property type="protein sequence ID" value="RIB30259.1"/>
    <property type="molecule type" value="Genomic_DNA"/>
</dbReference>
<dbReference type="InterPro" id="IPR000719">
    <property type="entry name" value="Prot_kinase_dom"/>
</dbReference>
<dbReference type="GO" id="GO:0005524">
    <property type="term" value="F:ATP binding"/>
    <property type="evidence" value="ECO:0007669"/>
    <property type="project" value="InterPro"/>
</dbReference>
<evidence type="ECO:0000313" key="3">
    <source>
        <dbReference type="Proteomes" id="UP000266673"/>
    </source>
</evidence>
<accession>A0A397W9V4</accession>
<dbReference type="OrthoDB" id="2289236at2759"/>
<feature type="domain" description="Protein kinase" evidence="1">
    <location>
        <begin position="1"/>
        <end position="85"/>
    </location>
</feature>